<dbReference type="SMART" id="SM00670">
    <property type="entry name" value="PINc"/>
    <property type="match status" value="1"/>
</dbReference>
<dbReference type="AlphaFoldDB" id="A0AAV5B134"/>
<dbReference type="Pfam" id="PF01850">
    <property type="entry name" value="PIN"/>
    <property type="match status" value="1"/>
</dbReference>
<feature type="domain" description="PIN" evidence="1">
    <location>
        <begin position="1"/>
        <end position="124"/>
    </location>
</feature>
<gene>
    <name evidence="2" type="ORF">RCZ15_26360</name>
</gene>
<dbReference type="PANTHER" id="PTHR36173">
    <property type="entry name" value="RIBONUCLEASE VAPC16-RELATED"/>
    <property type="match status" value="1"/>
</dbReference>
<dbReference type="InterPro" id="IPR052919">
    <property type="entry name" value="TA_system_RNase"/>
</dbReference>
<dbReference type="InterPro" id="IPR041705">
    <property type="entry name" value="PIN_Sll0205"/>
</dbReference>
<name>A0AAV5B134_9FLAO</name>
<protein>
    <submittedName>
        <fullName evidence="2">Twitching motility protein PilT</fullName>
    </submittedName>
</protein>
<evidence type="ECO:0000313" key="2">
    <source>
        <dbReference type="EMBL" id="GJM51663.1"/>
    </source>
</evidence>
<dbReference type="EMBL" id="BQKA01000091">
    <property type="protein sequence ID" value="GJM51663.1"/>
    <property type="molecule type" value="Genomic_DNA"/>
</dbReference>
<dbReference type="Gene3D" id="3.40.50.1010">
    <property type="entry name" value="5'-nuclease"/>
    <property type="match status" value="1"/>
</dbReference>
<dbReference type="SUPFAM" id="SSF88723">
    <property type="entry name" value="PIN domain-like"/>
    <property type="match status" value="1"/>
</dbReference>
<dbReference type="PANTHER" id="PTHR36173:SF2">
    <property type="entry name" value="RIBONUCLEASE VAPC16"/>
    <property type="match status" value="1"/>
</dbReference>
<dbReference type="Proteomes" id="UP001207736">
    <property type="component" value="Unassembled WGS sequence"/>
</dbReference>
<evidence type="ECO:0000313" key="3">
    <source>
        <dbReference type="Proteomes" id="UP001207736"/>
    </source>
</evidence>
<accession>A0AAV5B134</accession>
<sequence length="137" mass="15875">MRYLLDTNILVFLISDQEQISNDVSELLFDYSNRLYTSAICITELLQLVRIGKVRPIYKTAEAMVKAIENEFYIEVLPFDKNHTKTLSKLQITDGHNDPFDHSIISHAITDKLILVSSDGKFDSYTPQKLKFVYNKR</sequence>
<dbReference type="InterPro" id="IPR029060">
    <property type="entry name" value="PIN-like_dom_sf"/>
</dbReference>
<dbReference type="InterPro" id="IPR002716">
    <property type="entry name" value="PIN_dom"/>
</dbReference>
<organism evidence="2 3">
    <name type="scientific">Capnocytophaga catalasegens</name>
    <dbReference type="NCBI Taxonomy" id="1004260"/>
    <lineage>
        <taxon>Bacteria</taxon>
        <taxon>Pseudomonadati</taxon>
        <taxon>Bacteroidota</taxon>
        <taxon>Flavobacteriia</taxon>
        <taxon>Flavobacteriales</taxon>
        <taxon>Flavobacteriaceae</taxon>
        <taxon>Capnocytophaga</taxon>
    </lineage>
</organism>
<evidence type="ECO:0000259" key="1">
    <source>
        <dbReference type="SMART" id="SM00670"/>
    </source>
</evidence>
<comment type="caution">
    <text evidence="2">The sequence shown here is derived from an EMBL/GenBank/DDBJ whole genome shotgun (WGS) entry which is preliminary data.</text>
</comment>
<dbReference type="RefSeq" id="WP_264857548.1">
    <property type="nucleotide sequence ID" value="NZ_BQKA01000091.1"/>
</dbReference>
<dbReference type="CDD" id="cd09872">
    <property type="entry name" value="PIN_Sll0205-like"/>
    <property type="match status" value="1"/>
</dbReference>
<proteinExistence type="predicted"/>
<reference evidence="2" key="1">
    <citation type="submission" date="2021-11" db="EMBL/GenBank/DDBJ databases">
        <title>Draft genome sequence of Capnocytophaga sp. strain KC07075 isolated from cat oral cavity.</title>
        <authorList>
            <person name="Suzuki M."/>
            <person name="Imaoka K."/>
            <person name="Kimura M."/>
            <person name="Morikawa S."/>
            <person name="Maeda K."/>
        </authorList>
    </citation>
    <scope>NUCLEOTIDE SEQUENCE</scope>
    <source>
        <strain evidence="2">KC07075</strain>
    </source>
</reference>